<dbReference type="EMBL" id="CH954181">
    <property type="protein sequence ID" value="EDV49200.1"/>
    <property type="molecule type" value="Genomic_DNA"/>
</dbReference>
<dbReference type="FunFam" id="3.30.70.330:FF:000040">
    <property type="entry name" value="Heterogeneous nuclear ribonucleoprotein A2/B1"/>
    <property type="match status" value="1"/>
</dbReference>
<dbReference type="KEGG" id="der:6553613"/>
<dbReference type="Pfam" id="PF00076">
    <property type="entry name" value="RRM_1"/>
    <property type="match status" value="2"/>
</dbReference>
<dbReference type="InterPro" id="IPR000504">
    <property type="entry name" value="RRM_dom"/>
</dbReference>
<dbReference type="OrthoDB" id="1875751at2759"/>
<protein>
    <submittedName>
        <fullName evidence="5">GG17034</fullName>
    </submittedName>
</protein>
<evidence type="ECO:0000256" key="2">
    <source>
        <dbReference type="ARBA" id="ARBA00022884"/>
    </source>
</evidence>
<feature type="domain" description="RRM" evidence="4">
    <location>
        <begin position="32"/>
        <end position="109"/>
    </location>
</feature>
<dbReference type="PANTHER" id="PTHR48032:SF6">
    <property type="entry name" value="RNA-BINDING (RRM_RBD_RNP MOTIFS) FAMILY PROTEIN"/>
    <property type="match status" value="1"/>
</dbReference>
<reference evidence="5 6" key="2">
    <citation type="journal article" date="2008" name="Bioinformatics">
        <title>Assembly reconciliation.</title>
        <authorList>
            <person name="Zimin A.V."/>
            <person name="Smith D.R."/>
            <person name="Sutton G."/>
            <person name="Yorke J.A."/>
        </authorList>
    </citation>
    <scope>NUCLEOTIDE SEQUENCE [LARGE SCALE GENOMIC DNA]</scope>
    <source>
        <strain evidence="5 6">TSC#14021-0224.01</strain>
    </source>
</reference>
<dbReference type="Proteomes" id="UP000008711">
    <property type="component" value="Unassembled WGS sequence"/>
</dbReference>
<sequence length="427" mass="46340">MDADNCATSACLGDCKADRKTAIKDDGDEHLRKIFVGGLSTQTTMDTLREFFSQFGSVADAVVMRDPITNHSRGFGFVTYVDPKSIEIVQRARPHTIDNKAVETKPALPRHEFNRGGGVGSILGGCGVGAGFVKSNKIFIGGLKDFHDEKTVREYFSQFGAVATMELFMDKDTGRKRGFGFLEFQDPSSTEKALAQGKHSILQTLVEVKRSTQKPHPGKRLRFPVSSSIRAGYIPPQPPTLDSYNYNNANYNPYLAQSVLPPSAFTHGWAHYVTPVAPKPTPGQFMTPLQSQPMPPFAGHVPDMWSTYPKPGTYAAQEWTPSKVVEWPPKAGHKHAQTSTSDRPKTDFKVVQPTSLNDKLDLGARGDADGTSGVGMGMGLRGGAAVGVGAIKKWPTEDFKIFKPAQPPTNGVIPKIANGASPPAYDF</sequence>
<dbReference type="HOGENOM" id="CLU_652613_0_0_1"/>
<evidence type="ECO:0000256" key="3">
    <source>
        <dbReference type="PROSITE-ProRule" id="PRU00176"/>
    </source>
</evidence>
<dbReference type="GO" id="GO:1903502">
    <property type="term" value="C:translation repressor complex"/>
    <property type="evidence" value="ECO:0007669"/>
    <property type="project" value="EnsemblMetazoa"/>
</dbReference>
<organism evidence="5 6">
    <name type="scientific">Drosophila erecta</name>
    <name type="common">Fruit fly</name>
    <dbReference type="NCBI Taxonomy" id="7220"/>
    <lineage>
        <taxon>Eukaryota</taxon>
        <taxon>Metazoa</taxon>
        <taxon>Ecdysozoa</taxon>
        <taxon>Arthropoda</taxon>
        <taxon>Hexapoda</taxon>
        <taxon>Insecta</taxon>
        <taxon>Pterygota</taxon>
        <taxon>Neoptera</taxon>
        <taxon>Endopterygota</taxon>
        <taxon>Diptera</taxon>
        <taxon>Brachycera</taxon>
        <taxon>Muscomorpha</taxon>
        <taxon>Ephydroidea</taxon>
        <taxon>Drosophilidae</taxon>
        <taxon>Drosophila</taxon>
        <taxon>Sophophora</taxon>
    </lineage>
</organism>
<feature type="domain" description="RRM" evidence="4">
    <location>
        <begin position="136"/>
        <end position="228"/>
    </location>
</feature>
<dbReference type="GO" id="GO:0005829">
    <property type="term" value="C:cytosol"/>
    <property type="evidence" value="ECO:0007669"/>
    <property type="project" value="EnsemblMetazoa"/>
</dbReference>
<name>B3P426_DROER</name>
<dbReference type="GO" id="GO:0003727">
    <property type="term" value="F:single-stranded RNA binding"/>
    <property type="evidence" value="ECO:0007669"/>
    <property type="project" value="EnsemblMetazoa"/>
</dbReference>
<dbReference type="InterPro" id="IPR012677">
    <property type="entry name" value="Nucleotide-bd_a/b_plait_sf"/>
</dbReference>
<dbReference type="Gene3D" id="3.30.70.330">
    <property type="match status" value="2"/>
</dbReference>
<evidence type="ECO:0000259" key="4">
    <source>
        <dbReference type="PROSITE" id="PS50102"/>
    </source>
</evidence>
<dbReference type="PhylomeDB" id="B3P426"/>
<accession>B3P426</accession>
<evidence type="ECO:0000313" key="6">
    <source>
        <dbReference type="Proteomes" id="UP000008711"/>
    </source>
</evidence>
<dbReference type="PROSITE" id="PS50102">
    <property type="entry name" value="RRM"/>
    <property type="match status" value="2"/>
</dbReference>
<evidence type="ECO:0000313" key="5">
    <source>
        <dbReference type="EMBL" id="EDV49200.1"/>
    </source>
</evidence>
<proteinExistence type="predicted"/>
<dbReference type="OMA" id="PKNEYKS"/>
<dbReference type="GO" id="GO:0030371">
    <property type="term" value="F:translation repressor activity"/>
    <property type="evidence" value="ECO:0007669"/>
    <property type="project" value="EnsemblMetazoa"/>
</dbReference>
<dbReference type="PANTHER" id="PTHR48032">
    <property type="entry name" value="RNA-BINDING PROTEIN MUSASHI HOMOLOG RBP6"/>
    <property type="match status" value="1"/>
</dbReference>
<keyword evidence="2 3" id="KW-0694">RNA-binding</keyword>
<reference evidence="5 6" key="1">
    <citation type="journal article" date="2007" name="Nature">
        <title>Evolution of genes and genomes on the Drosophila phylogeny.</title>
        <authorList>
            <consortium name="Drosophila 12 Genomes Consortium"/>
            <person name="Clark A.G."/>
            <person name="Eisen M.B."/>
            <person name="Smith D.R."/>
            <person name="Bergman C.M."/>
            <person name="Oliver B."/>
            <person name="Markow T.A."/>
            <person name="Kaufman T.C."/>
            <person name="Kellis M."/>
            <person name="Gelbart W."/>
            <person name="Iyer V.N."/>
            <person name="Pollard D.A."/>
            <person name="Sackton T.B."/>
            <person name="Larracuente A.M."/>
            <person name="Singh N.D."/>
            <person name="Abad J.P."/>
            <person name="Abt D.N."/>
            <person name="Adryan B."/>
            <person name="Aguade M."/>
            <person name="Akashi H."/>
            <person name="Anderson W.W."/>
            <person name="Aquadro C.F."/>
            <person name="Ardell D.H."/>
            <person name="Arguello R."/>
            <person name="Artieri C.G."/>
            <person name="Barbash D.A."/>
            <person name="Barker D."/>
            <person name="Barsanti P."/>
            <person name="Batterham P."/>
            <person name="Batzoglou S."/>
            <person name="Begun D."/>
            <person name="Bhutkar A."/>
            <person name="Blanco E."/>
            <person name="Bosak S.A."/>
            <person name="Bradley R.K."/>
            <person name="Brand A.D."/>
            <person name="Brent M.R."/>
            <person name="Brooks A.N."/>
            <person name="Brown R.H."/>
            <person name="Butlin R.K."/>
            <person name="Caggese C."/>
            <person name="Calvi B.R."/>
            <person name="Bernardo de Carvalho A."/>
            <person name="Caspi A."/>
            <person name="Castrezana S."/>
            <person name="Celniker S.E."/>
            <person name="Chang J.L."/>
            <person name="Chapple C."/>
            <person name="Chatterji S."/>
            <person name="Chinwalla A."/>
            <person name="Civetta A."/>
            <person name="Clifton S.W."/>
            <person name="Comeron J.M."/>
            <person name="Costello J.C."/>
            <person name="Coyne J.A."/>
            <person name="Daub J."/>
            <person name="David R.G."/>
            <person name="Delcher A.L."/>
            <person name="Delehaunty K."/>
            <person name="Do C.B."/>
            <person name="Ebling H."/>
            <person name="Edwards K."/>
            <person name="Eickbush T."/>
            <person name="Evans J.D."/>
            <person name="Filipski A."/>
            <person name="Findeiss S."/>
            <person name="Freyhult E."/>
            <person name="Fulton L."/>
            <person name="Fulton R."/>
            <person name="Garcia A.C."/>
            <person name="Gardiner A."/>
            <person name="Garfield D.A."/>
            <person name="Garvin B.E."/>
            <person name="Gibson G."/>
            <person name="Gilbert D."/>
            <person name="Gnerre S."/>
            <person name="Godfrey J."/>
            <person name="Good R."/>
            <person name="Gotea V."/>
            <person name="Gravely B."/>
            <person name="Greenberg A.J."/>
            <person name="Griffiths-Jones S."/>
            <person name="Gross S."/>
            <person name="Guigo R."/>
            <person name="Gustafson E.A."/>
            <person name="Haerty W."/>
            <person name="Hahn M.W."/>
            <person name="Halligan D.L."/>
            <person name="Halpern A.L."/>
            <person name="Halter G.M."/>
            <person name="Han M.V."/>
            <person name="Heger A."/>
            <person name="Hillier L."/>
            <person name="Hinrichs A.S."/>
            <person name="Holmes I."/>
            <person name="Hoskins R.A."/>
            <person name="Hubisz M.J."/>
            <person name="Hultmark D."/>
            <person name="Huntley M.A."/>
            <person name="Jaffe D.B."/>
            <person name="Jagadeeshan S."/>
            <person name="Jeck W.R."/>
            <person name="Johnson J."/>
            <person name="Jones C.D."/>
            <person name="Jordan W.C."/>
            <person name="Karpen G.H."/>
            <person name="Kataoka E."/>
            <person name="Keightley P.D."/>
            <person name="Kheradpour P."/>
            <person name="Kirkness E.F."/>
            <person name="Koerich L.B."/>
            <person name="Kristiansen K."/>
            <person name="Kudrna D."/>
            <person name="Kulathinal R.J."/>
            <person name="Kumar S."/>
            <person name="Kwok R."/>
            <person name="Lander E."/>
            <person name="Langley C.H."/>
            <person name="Lapoint R."/>
            <person name="Lazzaro B.P."/>
            <person name="Lee S.J."/>
            <person name="Levesque L."/>
            <person name="Li R."/>
            <person name="Lin C.F."/>
            <person name="Lin M.F."/>
            <person name="Lindblad-Toh K."/>
            <person name="Llopart A."/>
            <person name="Long M."/>
            <person name="Low L."/>
            <person name="Lozovsky E."/>
            <person name="Lu J."/>
            <person name="Luo M."/>
            <person name="Machado C.A."/>
            <person name="Makalowski W."/>
            <person name="Marzo M."/>
            <person name="Matsuda M."/>
            <person name="Matzkin L."/>
            <person name="McAllister B."/>
            <person name="McBride C.S."/>
            <person name="McKernan B."/>
            <person name="McKernan K."/>
            <person name="Mendez-Lago M."/>
            <person name="Minx P."/>
            <person name="Mollenhauer M.U."/>
            <person name="Montooth K."/>
            <person name="Mount S.M."/>
            <person name="Mu X."/>
            <person name="Myers E."/>
            <person name="Negre B."/>
            <person name="Newfeld S."/>
            <person name="Nielsen R."/>
            <person name="Noor M.A."/>
            <person name="O'Grady P."/>
            <person name="Pachter L."/>
            <person name="Papaceit M."/>
            <person name="Parisi M.J."/>
            <person name="Parisi M."/>
            <person name="Parts L."/>
            <person name="Pedersen J.S."/>
            <person name="Pesole G."/>
            <person name="Phillippy A.M."/>
            <person name="Ponting C.P."/>
            <person name="Pop M."/>
            <person name="Porcelli D."/>
            <person name="Powell J.R."/>
            <person name="Prohaska S."/>
            <person name="Pruitt K."/>
            <person name="Puig M."/>
            <person name="Quesneville H."/>
            <person name="Ram K.R."/>
            <person name="Rand D."/>
            <person name="Rasmussen M.D."/>
            <person name="Reed L.K."/>
            <person name="Reenan R."/>
            <person name="Reily A."/>
            <person name="Remington K.A."/>
            <person name="Rieger T.T."/>
            <person name="Ritchie M.G."/>
            <person name="Robin C."/>
            <person name="Rogers Y.H."/>
            <person name="Rohde C."/>
            <person name="Rozas J."/>
            <person name="Rubenfield M.J."/>
            <person name="Ruiz A."/>
            <person name="Russo S."/>
            <person name="Salzberg S.L."/>
            <person name="Sanchez-Gracia A."/>
            <person name="Saranga D.J."/>
            <person name="Sato H."/>
            <person name="Schaeffer S.W."/>
            <person name="Schatz M.C."/>
            <person name="Schlenke T."/>
            <person name="Schwartz R."/>
            <person name="Segarra C."/>
            <person name="Singh R.S."/>
            <person name="Sirot L."/>
            <person name="Sirota M."/>
            <person name="Sisneros N.B."/>
            <person name="Smith C.D."/>
            <person name="Smith T.F."/>
            <person name="Spieth J."/>
            <person name="Stage D.E."/>
            <person name="Stark A."/>
            <person name="Stephan W."/>
            <person name="Strausberg R.L."/>
            <person name="Strempel S."/>
            <person name="Sturgill D."/>
            <person name="Sutton G."/>
            <person name="Sutton G.G."/>
            <person name="Tao W."/>
            <person name="Teichmann S."/>
            <person name="Tobari Y.N."/>
            <person name="Tomimura Y."/>
            <person name="Tsolas J.M."/>
            <person name="Valente V.L."/>
            <person name="Venter E."/>
            <person name="Venter J.C."/>
            <person name="Vicario S."/>
            <person name="Vieira F.G."/>
            <person name="Vilella A.J."/>
            <person name="Villasante A."/>
            <person name="Walenz B."/>
            <person name="Wang J."/>
            <person name="Wasserman M."/>
            <person name="Watts T."/>
            <person name="Wilson D."/>
            <person name="Wilson R.K."/>
            <person name="Wing R.A."/>
            <person name="Wolfner M.F."/>
            <person name="Wong A."/>
            <person name="Wong G.K."/>
            <person name="Wu C.I."/>
            <person name="Wu G."/>
            <person name="Yamamoto D."/>
            <person name="Yang H.P."/>
            <person name="Yang S.P."/>
            <person name="Yorke J.A."/>
            <person name="Yoshida K."/>
            <person name="Zdobnov E."/>
            <person name="Zhang P."/>
            <person name="Zhang Y."/>
            <person name="Zimin A.V."/>
            <person name="Baldwin J."/>
            <person name="Abdouelleil A."/>
            <person name="Abdulkadir J."/>
            <person name="Abebe A."/>
            <person name="Abera B."/>
            <person name="Abreu J."/>
            <person name="Acer S.C."/>
            <person name="Aftuck L."/>
            <person name="Alexander A."/>
            <person name="An P."/>
            <person name="Anderson E."/>
            <person name="Anderson S."/>
            <person name="Arachi H."/>
            <person name="Azer M."/>
            <person name="Bachantsang P."/>
            <person name="Barry A."/>
            <person name="Bayul T."/>
            <person name="Berlin A."/>
            <person name="Bessette D."/>
            <person name="Bloom T."/>
            <person name="Blye J."/>
            <person name="Boguslavskiy L."/>
            <person name="Bonnet C."/>
            <person name="Boukhgalter B."/>
            <person name="Bourzgui I."/>
            <person name="Brown A."/>
            <person name="Cahill P."/>
            <person name="Channer S."/>
            <person name="Cheshatsang Y."/>
            <person name="Chuda L."/>
            <person name="Citroen M."/>
            <person name="Collymore A."/>
            <person name="Cooke P."/>
            <person name="Costello M."/>
            <person name="D'Aco K."/>
            <person name="Daza R."/>
            <person name="De Haan G."/>
            <person name="DeGray S."/>
            <person name="DeMaso C."/>
            <person name="Dhargay N."/>
            <person name="Dooley K."/>
            <person name="Dooley E."/>
            <person name="Doricent M."/>
            <person name="Dorje P."/>
            <person name="Dorjee K."/>
            <person name="Dupes A."/>
            <person name="Elong R."/>
            <person name="Falk J."/>
            <person name="Farina A."/>
            <person name="Faro S."/>
            <person name="Ferguson D."/>
            <person name="Fisher S."/>
            <person name="Foley C.D."/>
            <person name="Franke A."/>
            <person name="Friedrich D."/>
            <person name="Gadbois L."/>
            <person name="Gearin G."/>
            <person name="Gearin C.R."/>
            <person name="Giannoukos G."/>
            <person name="Goode T."/>
            <person name="Graham J."/>
            <person name="Grandbois E."/>
            <person name="Grewal S."/>
            <person name="Gyaltsen K."/>
            <person name="Hafez N."/>
            <person name="Hagos B."/>
            <person name="Hall J."/>
            <person name="Henson C."/>
            <person name="Hollinger A."/>
            <person name="Honan T."/>
            <person name="Huard M.D."/>
            <person name="Hughes L."/>
            <person name="Hurhula B."/>
            <person name="Husby M.E."/>
            <person name="Kamat A."/>
            <person name="Kanga B."/>
            <person name="Kashin S."/>
            <person name="Khazanovich D."/>
            <person name="Kisner P."/>
            <person name="Lance K."/>
            <person name="Lara M."/>
            <person name="Lee W."/>
            <person name="Lennon N."/>
            <person name="Letendre F."/>
            <person name="LeVine R."/>
            <person name="Lipovsky A."/>
            <person name="Liu X."/>
            <person name="Liu J."/>
            <person name="Liu S."/>
            <person name="Lokyitsang T."/>
            <person name="Lokyitsang Y."/>
            <person name="Lubonja R."/>
            <person name="Lui A."/>
            <person name="MacDonald P."/>
            <person name="Magnisalis V."/>
            <person name="Maru K."/>
            <person name="Matthews C."/>
            <person name="McCusker W."/>
            <person name="McDonough S."/>
            <person name="Mehta T."/>
            <person name="Meldrim J."/>
            <person name="Meneus L."/>
            <person name="Mihai O."/>
            <person name="Mihalev A."/>
            <person name="Mihova T."/>
            <person name="Mittelman R."/>
            <person name="Mlenga V."/>
            <person name="Montmayeur A."/>
            <person name="Mulrain L."/>
            <person name="Navidi A."/>
            <person name="Naylor J."/>
            <person name="Negash T."/>
            <person name="Nguyen T."/>
            <person name="Nguyen N."/>
            <person name="Nicol R."/>
            <person name="Norbu C."/>
            <person name="Norbu N."/>
            <person name="Novod N."/>
            <person name="O'Neill B."/>
            <person name="Osman S."/>
            <person name="Markiewicz E."/>
            <person name="Oyono O.L."/>
            <person name="Patti C."/>
            <person name="Phunkhang P."/>
            <person name="Pierre F."/>
            <person name="Priest M."/>
            <person name="Raghuraman S."/>
            <person name="Rege F."/>
            <person name="Reyes R."/>
            <person name="Rise C."/>
            <person name="Rogov P."/>
            <person name="Ross K."/>
            <person name="Ryan E."/>
            <person name="Settipalli S."/>
            <person name="Shea T."/>
            <person name="Sherpa N."/>
            <person name="Shi L."/>
            <person name="Shih D."/>
            <person name="Sparrow T."/>
            <person name="Spaulding J."/>
            <person name="Stalker J."/>
            <person name="Stange-Thomann N."/>
            <person name="Stavropoulos S."/>
            <person name="Stone C."/>
            <person name="Strader C."/>
            <person name="Tesfaye S."/>
            <person name="Thomson T."/>
            <person name="Thoulutsang Y."/>
            <person name="Thoulutsang D."/>
            <person name="Topham K."/>
            <person name="Topping I."/>
            <person name="Tsamla T."/>
            <person name="Vassiliev H."/>
            <person name="Vo A."/>
            <person name="Wangchuk T."/>
            <person name="Wangdi T."/>
            <person name="Weiand M."/>
            <person name="Wilkinson J."/>
            <person name="Wilson A."/>
            <person name="Yadav S."/>
            <person name="Young G."/>
            <person name="Yu Q."/>
            <person name="Zembek L."/>
            <person name="Zhong D."/>
            <person name="Zimmer A."/>
            <person name="Zwirko Z."/>
            <person name="Jaffe D.B."/>
            <person name="Alvarez P."/>
            <person name="Brockman W."/>
            <person name="Butler J."/>
            <person name="Chin C."/>
            <person name="Gnerre S."/>
            <person name="Grabherr M."/>
            <person name="Kleber M."/>
            <person name="Mauceli E."/>
            <person name="MacCallum I."/>
        </authorList>
    </citation>
    <scope>NUCLEOTIDE SEQUENCE [LARGE SCALE GENOMIC DNA]</scope>
    <source>
        <strain evidence="5 6">TSC#14021-0224.01</strain>
    </source>
</reference>
<dbReference type="InterPro" id="IPR035979">
    <property type="entry name" value="RBD_domain_sf"/>
</dbReference>
<dbReference type="SUPFAM" id="SSF54928">
    <property type="entry name" value="RNA-binding domain, RBD"/>
    <property type="match status" value="2"/>
</dbReference>
<dbReference type="AlphaFoldDB" id="B3P426"/>
<evidence type="ECO:0000256" key="1">
    <source>
        <dbReference type="ARBA" id="ARBA00022737"/>
    </source>
</evidence>
<keyword evidence="6" id="KW-1185">Reference proteome</keyword>
<dbReference type="GO" id="GO:0098687">
    <property type="term" value="C:chromosomal region"/>
    <property type="evidence" value="ECO:0007669"/>
    <property type="project" value="UniProtKB-ARBA"/>
</dbReference>
<dbReference type="eggNOG" id="KOG0118">
    <property type="taxonomic scope" value="Eukaryota"/>
</dbReference>
<dbReference type="GO" id="GO:0003730">
    <property type="term" value="F:mRNA 3'-UTR binding"/>
    <property type="evidence" value="ECO:0007669"/>
    <property type="project" value="EnsemblMetazoa"/>
</dbReference>
<gene>
    <name evidence="5" type="primary">Dere\GG17034</name>
    <name evidence="5" type="ORF">Dere_GG17034</name>
</gene>
<dbReference type="SMART" id="SM00360">
    <property type="entry name" value="RRM"/>
    <property type="match status" value="2"/>
</dbReference>
<keyword evidence="1" id="KW-0677">Repeat</keyword>